<evidence type="ECO:0000259" key="1">
    <source>
        <dbReference type="Pfam" id="PF01872"/>
    </source>
</evidence>
<dbReference type="AlphaFoldDB" id="A0A263D4H7"/>
<dbReference type="InterPro" id="IPR002734">
    <property type="entry name" value="RibDG_C"/>
</dbReference>
<name>A0A263D4H7_9PSEU</name>
<dbReference type="InParanoid" id="A0A263D4H7"/>
<dbReference type="RefSeq" id="WP_094862647.1">
    <property type="nucleotide sequence ID" value="NZ_NKYE01000005.1"/>
</dbReference>
<dbReference type="GO" id="GO:0009231">
    <property type="term" value="P:riboflavin biosynthetic process"/>
    <property type="evidence" value="ECO:0007669"/>
    <property type="project" value="InterPro"/>
</dbReference>
<keyword evidence="3" id="KW-1185">Reference proteome</keyword>
<dbReference type="PANTHER" id="PTHR38011:SF2">
    <property type="entry name" value="BIFUNCTIONAL DEAMINASE-REDUCTASE DOMAIN PROTEIN"/>
    <property type="match status" value="1"/>
</dbReference>
<dbReference type="Pfam" id="PF01872">
    <property type="entry name" value="RibD_C"/>
    <property type="match status" value="1"/>
</dbReference>
<evidence type="ECO:0000313" key="2">
    <source>
        <dbReference type="EMBL" id="OZM73392.1"/>
    </source>
</evidence>
<dbReference type="PANTHER" id="PTHR38011">
    <property type="entry name" value="DIHYDROFOLATE REDUCTASE FAMILY PROTEIN (AFU_ORTHOLOGUE AFUA_8G06820)"/>
    <property type="match status" value="1"/>
</dbReference>
<accession>A0A263D4H7</accession>
<sequence length="207" mass="22171">MKLVVTTFLSLDGVMQAPGGPAEDTSGGFEHGGWLVPHFDDTLGELMDAGSGELDGLLLGRRTYEIFAAHWPHVTDEVDPFASKANTVPKYVASRTLDSVGWHNSTLLTDVAEEVAKLKTQPGDELQVHGSGELVRTLMRHDLVDVYRLFVFPVVLGGGKRLFAEGTVPTGLRLTGTSVSATGVAIHSYERSGPLSYGSFTLDTEGV</sequence>
<dbReference type="InterPro" id="IPR050765">
    <property type="entry name" value="Riboflavin_Biosynth_HTPR"/>
</dbReference>
<dbReference type="SUPFAM" id="SSF53597">
    <property type="entry name" value="Dihydrofolate reductase-like"/>
    <property type="match status" value="1"/>
</dbReference>
<dbReference type="Proteomes" id="UP000242444">
    <property type="component" value="Unassembled WGS sequence"/>
</dbReference>
<evidence type="ECO:0000313" key="3">
    <source>
        <dbReference type="Proteomes" id="UP000242444"/>
    </source>
</evidence>
<proteinExistence type="predicted"/>
<dbReference type="Gene3D" id="3.40.430.10">
    <property type="entry name" value="Dihydrofolate Reductase, subunit A"/>
    <property type="match status" value="1"/>
</dbReference>
<dbReference type="InterPro" id="IPR024072">
    <property type="entry name" value="DHFR-like_dom_sf"/>
</dbReference>
<organism evidence="2 3">
    <name type="scientific">Amycolatopsis antarctica</name>
    <dbReference type="NCBI Taxonomy" id="1854586"/>
    <lineage>
        <taxon>Bacteria</taxon>
        <taxon>Bacillati</taxon>
        <taxon>Actinomycetota</taxon>
        <taxon>Actinomycetes</taxon>
        <taxon>Pseudonocardiales</taxon>
        <taxon>Pseudonocardiaceae</taxon>
        <taxon>Amycolatopsis</taxon>
    </lineage>
</organism>
<dbReference type="EMBL" id="NKYE01000005">
    <property type="protein sequence ID" value="OZM73392.1"/>
    <property type="molecule type" value="Genomic_DNA"/>
</dbReference>
<feature type="domain" description="Bacterial bifunctional deaminase-reductase C-terminal" evidence="1">
    <location>
        <begin position="2"/>
        <end position="184"/>
    </location>
</feature>
<dbReference type="GO" id="GO:0008703">
    <property type="term" value="F:5-amino-6-(5-phosphoribosylamino)uracil reductase activity"/>
    <property type="evidence" value="ECO:0007669"/>
    <property type="project" value="InterPro"/>
</dbReference>
<gene>
    <name evidence="2" type="ORF">CFN78_11175</name>
</gene>
<reference evidence="2 3" key="1">
    <citation type="submission" date="2017-07" db="EMBL/GenBank/DDBJ databases">
        <title>Amycolatopsis antarcticus sp. nov., isolated from the surface of an Antarcticus brown macroalga.</title>
        <authorList>
            <person name="Wang J."/>
            <person name="Leiva S."/>
            <person name="Huang J."/>
            <person name="Huang Y."/>
        </authorList>
    </citation>
    <scope>NUCLEOTIDE SEQUENCE [LARGE SCALE GENOMIC DNA]</scope>
    <source>
        <strain evidence="2 3">AU-G6</strain>
    </source>
</reference>
<protein>
    <submittedName>
        <fullName evidence="2">Deaminase</fullName>
    </submittedName>
</protein>
<comment type="caution">
    <text evidence="2">The sequence shown here is derived from an EMBL/GenBank/DDBJ whole genome shotgun (WGS) entry which is preliminary data.</text>
</comment>
<dbReference type="OrthoDB" id="7342392at2"/>